<organism evidence="1 3">
    <name type="scientific">Duganella violaceipulchra</name>
    <dbReference type="NCBI Taxonomy" id="2849652"/>
    <lineage>
        <taxon>Bacteria</taxon>
        <taxon>Pseudomonadati</taxon>
        <taxon>Pseudomonadota</taxon>
        <taxon>Betaproteobacteria</taxon>
        <taxon>Burkholderiales</taxon>
        <taxon>Oxalobacteraceae</taxon>
        <taxon>Telluria group</taxon>
        <taxon>Duganella</taxon>
    </lineage>
</organism>
<keyword evidence="4" id="KW-1185">Reference proteome</keyword>
<dbReference type="Proteomes" id="UP001155901">
    <property type="component" value="Unassembled WGS sequence"/>
</dbReference>
<sequence>MKQDAQERAEVCAGYVVQLSTSIFQRRRAAVIAGDKDATRDLSNGLLEELANNGQLAALLIAAFTSSAELTGLAFRDAVLAVARRQADEEAEAQVVAAQRAASADPEQCRARNRRQMIAVEWMRGGA</sequence>
<evidence type="ECO:0000313" key="3">
    <source>
        <dbReference type="Proteomes" id="UP001155901"/>
    </source>
</evidence>
<reference evidence="1" key="1">
    <citation type="submission" date="2021-07" db="EMBL/GenBank/DDBJ databases">
        <title>Characterization of violacein-producing bacteria and related species.</title>
        <authorList>
            <person name="Wilson H.S."/>
            <person name="De Leon M.E."/>
        </authorList>
    </citation>
    <scope>NUCLEOTIDE SEQUENCE</scope>
    <source>
        <strain evidence="1">HSC-15S17</strain>
    </source>
</reference>
<gene>
    <name evidence="1" type="ORF">KVP70_13495</name>
    <name evidence="2" type="ORF">L1274_000736</name>
</gene>
<dbReference type="AlphaFoldDB" id="A0AA41L596"/>
<accession>A0AA41L596</accession>
<dbReference type="RefSeq" id="WP_217942743.1">
    <property type="nucleotide sequence ID" value="NZ_JAHTGR010000006.1"/>
</dbReference>
<protein>
    <submittedName>
        <fullName evidence="1">Uncharacterized protein</fullName>
    </submittedName>
</protein>
<name>A0AA41L596_9BURK</name>
<proteinExistence type="predicted"/>
<dbReference type="EMBL" id="JAHTGR010000006">
    <property type="protein sequence ID" value="MBV6321957.1"/>
    <property type="molecule type" value="Genomic_DNA"/>
</dbReference>
<reference evidence="2" key="2">
    <citation type="submission" date="2022-03" db="EMBL/GenBank/DDBJ databases">
        <title>Genome Encyclopedia of Bacteria and Archaea VI: Functional Genomics of Type Strains.</title>
        <authorList>
            <person name="Whitman W."/>
        </authorList>
    </citation>
    <scope>NUCLEOTIDE SEQUENCE</scope>
    <source>
        <strain evidence="2">HSC-15S17</strain>
    </source>
</reference>
<evidence type="ECO:0000313" key="4">
    <source>
        <dbReference type="Proteomes" id="UP001162889"/>
    </source>
</evidence>
<evidence type="ECO:0000313" key="2">
    <source>
        <dbReference type="EMBL" id="MCP2007048.1"/>
    </source>
</evidence>
<dbReference type="EMBL" id="JALJZU010000001">
    <property type="protein sequence ID" value="MCP2007048.1"/>
    <property type="molecule type" value="Genomic_DNA"/>
</dbReference>
<dbReference type="Proteomes" id="UP001162889">
    <property type="component" value="Unassembled WGS sequence"/>
</dbReference>
<evidence type="ECO:0000313" key="1">
    <source>
        <dbReference type="EMBL" id="MBV6321957.1"/>
    </source>
</evidence>
<comment type="caution">
    <text evidence="1">The sequence shown here is derived from an EMBL/GenBank/DDBJ whole genome shotgun (WGS) entry which is preliminary data.</text>
</comment>